<organism evidence="2">
    <name type="scientific">Spongospora subterranea</name>
    <dbReference type="NCBI Taxonomy" id="70186"/>
    <lineage>
        <taxon>Eukaryota</taxon>
        <taxon>Sar</taxon>
        <taxon>Rhizaria</taxon>
        <taxon>Endomyxa</taxon>
        <taxon>Phytomyxea</taxon>
        <taxon>Plasmodiophorida</taxon>
        <taxon>Plasmodiophoridae</taxon>
        <taxon>Spongospora</taxon>
    </lineage>
</organism>
<protein>
    <recommendedName>
        <fullName evidence="1">Protein kinase domain-containing protein</fullName>
    </recommendedName>
</protein>
<dbReference type="Pfam" id="PF00069">
    <property type="entry name" value="Pkinase"/>
    <property type="match status" value="1"/>
</dbReference>
<dbReference type="Gene3D" id="1.10.510.10">
    <property type="entry name" value="Transferase(Phosphotransferase) domain 1"/>
    <property type="match status" value="1"/>
</dbReference>
<dbReference type="SUPFAM" id="SSF56112">
    <property type="entry name" value="Protein kinase-like (PK-like)"/>
    <property type="match status" value="1"/>
</dbReference>
<dbReference type="GO" id="GO:0004672">
    <property type="term" value="F:protein kinase activity"/>
    <property type="evidence" value="ECO:0007669"/>
    <property type="project" value="InterPro"/>
</dbReference>
<reference evidence="2" key="1">
    <citation type="submission" date="2015-04" db="EMBL/GenBank/DDBJ databases">
        <title>The genome sequence of the plant pathogenic Rhizarian Plasmodiophora brassicae reveals insights in its biotrophic life cycle and the origin of chitin synthesis.</title>
        <authorList>
            <person name="Schwelm A."/>
            <person name="Fogelqvist J."/>
            <person name="Knaust A."/>
            <person name="Julke S."/>
            <person name="Lilja T."/>
            <person name="Dhandapani V."/>
            <person name="Bonilla-Rosso G."/>
            <person name="Karlsson M."/>
            <person name="Shevchenko A."/>
            <person name="Choi S.R."/>
            <person name="Kim H.G."/>
            <person name="Park J.Y."/>
            <person name="Lim Y.P."/>
            <person name="Ludwig-Muller J."/>
            <person name="Dixelius C."/>
        </authorList>
    </citation>
    <scope>NUCLEOTIDE SEQUENCE</scope>
    <source>
        <tissue evidence="2">Potato root galls</tissue>
    </source>
</reference>
<dbReference type="InterPro" id="IPR000719">
    <property type="entry name" value="Prot_kinase_dom"/>
</dbReference>
<dbReference type="PROSITE" id="PS50011">
    <property type="entry name" value="PROTEIN_KINASE_DOM"/>
    <property type="match status" value="1"/>
</dbReference>
<dbReference type="PROSITE" id="PS00108">
    <property type="entry name" value="PROTEIN_KINASE_ST"/>
    <property type="match status" value="1"/>
</dbReference>
<name>A0A0H5R587_9EUKA</name>
<dbReference type="AlphaFoldDB" id="A0A0H5R587"/>
<evidence type="ECO:0000313" key="2">
    <source>
        <dbReference type="EMBL" id="CRZ09325.1"/>
    </source>
</evidence>
<dbReference type="SMART" id="SM00220">
    <property type="entry name" value="S_TKc"/>
    <property type="match status" value="1"/>
</dbReference>
<accession>A0A0H5R587</accession>
<dbReference type="InterPro" id="IPR008271">
    <property type="entry name" value="Ser/Thr_kinase_AS"/>
</dbReference>
<sequence>MRLSVLVLKAFRSFVSHKNRRYNDIENEYEIDKRIDKNVSMNIVRLGRHKKTGDIVAVKSVLKKSRIPSDQEEIVFKQMAHPSLVQLIDVFEDKKCVYFVMERCMGGDLVDLIEAFGGKLNQDVALTVFKQLVEAVNFMHSKAIVHSDLKPSNIMVSMPDLTVKVIDFGASHIASSSGGIVPATQGSPEFMAPETIERSEIGFKSDIWALGVILFIMLMGFSPFNPCGKPYVSVQSVLHCRIRCGFSNVIKKGFGAFFPETVHVSSEMRSLLVSLLSFNPDDRPSTEMILAHPLLKNHVQIQMSHPAS</sequence>
<dbReference type="InterPro" id="IPR011009">
    <property type="entry name" value="Kinase-like_dom_sf"/>
</dbReference>
<dbReference type="PIRSF" id="PIRSF000654">
    <property type="entry name" value="Integrin-linked_kinase"/>
    <property type="match status" value="1"/>
</dbReference>
<dbReference type="GO" id="GO:0005524">
    <property type="term" value="F:ATP binding"/>
    <property type="evidence" value="ECO:0007669"/>
    <property type="project" value="InterPro"/>
</dbReference>
<feature type="domain" description="Protein kinase" evidence="1">
    <location>
        <begin position="29"/>
        <end position="295"/>
    </location>
</feature>
<proteinExistence type="predicted"/>
<dbReference type="EMBL" id="HACM01008883">
    <property type="protein sequence ID" value="CRZ09325.1"/>
    <property type="molecule type" value="Transcribed_RNA"/>
</dbReference>
<evidence type="ECO:0000259" key="1">
    <source>
        <dbReference type="PROSITE" id="PS50011"/>
    </source>
</evidence>
<dbReference type="PANTHER" id="PTHR24347">
    <property type="entry name" value="SERINE/THREONINE-PROTEIN KINASE"/>
    <property type="match status" value="1"/>
</dbReference>